<keyword evidence="3" id="KW-0645">Protease</keyword>
<dbReference type="FunFam" id="1.20.1540.10:FF:000008">
    <property type="entry name" value="RHOMBOID-like protein 13"/>
    <property type="match status" value="1"/>
</dbReference>
<dbReference type="EMBL" id="FN649729">
    <property type="protein sequence ID" value="CBN78760.1"/>
    <property type="molecule type" value="Genomic_DNA"/>
</dbReference>
<name>D8LQJ6_ECTSI</name>
<evidence type="ECO:0000313" key="11">
    <source>
        <dbReference type="EMBL" id="CBN78760.1"/>
    </source>
</evidence>
<feature type="compositionally biased region" description="Polar residues" evidence="8">
    <location>
        <begin position="282"/>
        <end position="296"/>
    </location>
</feature>
<keyword evidence="4 9" id="KW-0812">Transmembrane</keyword>
<evidence type="ECO:0000256" key="3">
    <source>
        <dbReference type="ARBA" id="ARBA00022670"/>
    </source>
</evidence>
<dbReference type="PANTHER" id="PTHR43066:SF1">
    <property type="entry name" value="RHOMBOID PROTEIN 2"/>
    <property type="match status" value="1"/>
</dbReference>
<comment type="similarity">
    <text evidence="2">Belongs to the peptidase S54 family.</text>
</comment>
<dbReference type="SUPFAM" id="SSF144091">
    <property type="entry name" value="Rhomboid-like"/>
    <property type="match status" value="1"/>
</dbReference>
<dbReference type="GO" id="GO:0004252">
    <property type="term" value="F:serine-type endopeptidase activity"/>
    <property type="evidence" value="ECO:0007669"/>
    <property type="project" value="InterPro"/>
</dbReference>
<dbReference type="InterPro" id="IPR022764">
    <property type="entry name" value="Peptidase_S54_rhomboid_dom"/>
</dbReference>
<dbReference type="Gene3D" id="1.20.1540.10">
    <property type="entry name" value="Rhomboid-like"/>
    <property type="match status" value="1"/>
</dbReference>
<keyword evidence="6 9" id="KW-1133">Transmembrane helix</keyword>
<protein>
    <recommendedName>
        <fullName evidence="10">Peptidase S54 rhomboid domain-containing protein</fullName>
    </recommendedName>
</protein>
<feature type="transmembrane region" description="Helical" evidence="9">
    <location>
        <begin position="165"/>
        <end position="198"/>
    </location>
</feature>
<evidence type="ECO:0000259" key="10">
    <source>
        <dbReference type="Pfam" id="PF01694"/>
    </source>
</evidence>
<dbReference type="EMBL" id="FN648818">
    <property type="protein sequence ID" value="CBN78760.1"/>
    <property type="molecule type" value="Genomic_DNA"/>
</dbReference>
<feature type="domain" description="Peptidase S54 rhomboid" evidence="10">
    <location>
        <begin position="52"/>
        <end position="200"/>
    </location>
</feature>
<proteinExistence type="inferred from homology"/>
<feature type="transmembrane region" description="Helical" evidence="9">
    <location>
        <begin position="12"/>
        <end position="34"/>
    </location>
</feature>
<keyword evidence="5" id="KW-0378">Hydrolase</keyword>
<dbReference type="STRING" id="2880.D8LQJ6"/>
<organism evidence="11 12">
    <name type="scientific">Ectocarpus siliculosus</name>
    <name type="common">Brown alga</name>
    <name type="synonym">Conferva siliculosa</name>
    <dbReference type="NCBI Taxonomy" id="2880"/>
    <lineage>
        <taxon>Eukaryota</taxon>
        <taxon>Sar</taxon>
        <taxon>Stramenopiles</taxon>
        <taxon>Ochrophyta</taxon>
        <taxon>PX clade</taxon>
        <taxon>Phaeophyceae</taxon>
        <taxon>Ectocarpales</taxon>
        <taxon>Ectocarpaceae</taxon>
        <taxon>Ectocarpus</taxon>
    </lineage>
</organism>
<dbReference type="OrthoDB" id="10257275at2759"/>
<evidence type="ECO:0000256" key="8">
    <source>
        <dbReference type="SAM" id="MobiDB-lite"/>
    </source>
</evidence>
<dbReference type="eggNOG" id="KOG2632">
    <property type="taxonomic scope" value="Eukaryota"/>
</dbReference>
<evidence type="ECO:0000256" key="6">
    <source>
        <dbReference type="ARBA" id="ARBA00022989"/>
    </source>
</evidence>
<evidence type="ECO:0000256" key="1">
    <source>
        <dbReference type="ARBA" id="ARBA00004141"/>
    </source>
</evidence>
<dbReference type="InterPro" id="IPR035952">
    <property type="entry name" value="Rhomboid-like_sf"/>
</dbReference>
<dbReference type="GO" id="GO:0006508">
    <property type="term" value="P:proteolysis"/>
    <property type="evidence" value="ECO:0007669"/>
    <property type="project" value="UniProtKB-KW"/>
</dbReference>
<evidence type="ECO:0000256" key="2">
    <source>
        <dbReference type="ARBA" id="ARBA00009045"/>
    </source>
</evidence>
<evidence type="ECO:0000256" key="4">
    <source>
        <dbReference type="ARBA" id="ARBA00022692"/>
    </source>
</evidence>
<keyword evidence="7 9" id="KW-0472">Membrane</keyword>
<evidence type="ECO:0000256" key="5">
    <source>
        <dbReference type="ARBA" id="ARBA00022801"/>
    </source>
</evidence>
<comment type="subcellular location">
    <subcellularLocation>
        <location evidence="1">Membrane</location>
        <topology evidence="1">Multi-pass membrane protein</topology>
    </subcellularLocation>
</comment>
<gene>
    <name evidence="11" type="ORF">Esi_0006_0147</name>
</gene>
<sequence>MRNNNLGEVAGQVPLCTLAFATLCIILQGCVFVFNTNIGNYVLIPSRIIYLGEYYRVITGALLHGGLMHIVFNMMSFLSIGSSLEVAFGTLSLLFTILWSMILAGVVHCGAEWVMTVWVTHDPTYVNQPSVGFSGVIFTLALMESYRSTQPTRSVFGMMRVPTRMYPWVLLVLLSVFMRDISFVGHLSGILVGVMHVYGLTKPLMPSPAFYIEMESYWWVRDSIGLRHNFVPYPPPALPTTADEQEQPGPSIRDSWQSCCDSIGACRRSLGNVAARFGASSAHGQNANGRNSNTAGSVGADSRGETETRGRLLPWGV</sequence>
<evidence type="ECO:0000256" key="7">
    <source>
        <dbReference type="ARBA" id="ARBA00023136"/>
    </source>
</evidence>
<dbReference type="InParanoid" id="D8LQJ6"/>
<feature type="transmembrane region" description="Helical" evidence="9">
    <location>
        <begin position="54"/>
        <end position="72"/>
    </location>
</feature>
<accession>D8LQJ6</accession>
<dbReference type="OMA" id="NHICETI"/>
<dbReference type="GO" id="GO:0016020">
    <property type="term" value="C:membrane"/>
    <property type="evidence" value="ECO:0007669"/>
    <property type="project" value="UniProtKB-SubCell"/>
</dbReference>
<feature type="transmembrane region" description="Helical" evidence="9">
    <location>
        <begin position="84"/>
        <end position="106"/>
    </location>
</feature>
<dbReference type="PANTHER" id="PTHR43066">
    <property type="entry name" value="RHOMBOID-RELATED PROTEIN"/>
    <property type="match status" value="1"/>
</dbReference>
<evidence type="ECO:0000256" key="9">
    <source>
        <dbReference type="SAM" id="Phobius"/>
    </source>
</evidence>
<feature type="region of interest" description="Disordered" evidence="8">
    <location>
        <begin position="281"/>
        <end position="317"/>
    </location>
</feature>
<keyword evidence="12" id="KW-1185">Reference proteome</keyword>
<dbReference type="PROSITE" id="PS51257">
    <property type="entry name" value="PROKAR_LIPOPROTEIN"/>
    <property type="match status" value="1"/>
</dbReference>
<reference evidence="11 12" key="1">
    <citation type="journal article" date="2010" name="Nature">
        <title>The Ectocarpus genome and the independent evolution of multicellularity in brown algae.</title>
        <authorList>
            <person name="Cock J.M."/>
            <person name="Sterck L."/>
            <person name="Rouze P."/>
            <person name="Scornet D."/>
            <person name="Allen A.E."/>
            <person name="Amoutzias G."/>
            <person name="Anthouard V."/>
            <person name="Artiguenave F."/>
            <person name="Aury J.M."/>
            <person name="Badger J.H."/>
            <person name="Beszteri B."/>
            <person name="Billiau K."/>
            <person name="Bonnet E."/>
            <person name="Bothwell J.H."/>
            <person name="Bowler C."/>
            <person name="Boyen C."/>
            <person name="Brownlee C."/>
            <person name="Carrano C.J."/>
            <person name="Charrier B."/>
            <person name="Cho G.Y."/>
            <person name="Coelho S.M."/>
            <person name="Collen J."/>
            <person name="Corre E."/>
            <person name="Da Silva C."/>
            <person name="Delage L."/>
            <person name="Delaroque N."/>
            <person name="Dittami S.M."/>
            <person name="Doulbeau S."/>
            <person name="Elias M."/>
            <person name="Farnham G."/>
            <person name="Gachon C.M."/>
            <person name="Gschloessl B."/>
            <person name="Heesch S."/>
            <person name="Jabbari K."/>
            <person name="Jubin C."/>
            <person name="Kawai H."/>
            <person name="Kimura K."/>
            <person name="Kloareg B."/>
            <person name="Kupper F.C."/>
            <person name="Lang D."/>
            <person name="Le Bail A."/>
            <person name="Leblanc C."/>
            <person name="Lerouge P."/>
            <person name="Lohr M."/>
            <person name="Lopez P.J."/>
            <person name="Martens C."/>
            <person name="Maumus F."/>
            <person name="Michel G."/>
            <person name="Miranda-Saavedra D."/>
            <person name="Morales J."/>
            <person name="Moreau H."/>
            <person name="Motomura T."/>
            <person name="Nagasato C."/>
            <person name="Napoli C.A."/>
            <person name="Nelson D.R."/>
            <person name="Nyvall-Collen P."/>
            <person name="Peters A.F."/>
            <person name="Pommier C."/>
            <person name="Potin P."/>
            <person name="Poulain J."/>
            <person name="Quesneville H."/>
            <person name="Read B."/>
            <person name="Rensing S.A."/>
            <person name="Ritter A."/>
            <person name="Rousvoal S."/>
            <person name="Samanta M."/>
            <person name="Samson G."/>
            <person name="Schroeder D.C."/>
            <person name="Segurens B."/>
            <person name="Strittmatter M."/>
            <person name="Tonon T."/>
            <person name="Tregear J.W."/>
            <person name="Valentin K."/>
            <person name="von Dassow P."/>
            <person name="Yamagishi T."/>
            <person name="Van de Peer Y."/>
            <person name="Wincker P."/>
        </authorList>
    </citation>
    <scope>NUCLEOTIDE SEQUENCE [LARGE SCALE GENOMIC DNA]</scope>
    <source>
        <strain evidence="12">Ec32 / CCAP1310/4</strain>
    </source>
</reference>
<dbReference type="Proteomes" id="UP000002630">
    <property type="component" value="Linkage Group LG04"/>
</dbReference>
<dbReference type="AlphaFoldDB" id="D8LQJ6"/>
<dbReference type="Pfam" id="PF01694">
    <property type="entry name" value="Rhomboid"/>
    <property type="match status" value="1"/>
</dbReference>
<evidence type="ECO:0000313" key="12">
    <source>
        <dbReference type="Proteomes" id="UP000002630"/>
    </source>
</evidence>